<dbReference type="GO" id="GO:0005833">
    <property type="term" value="C:hemoglobin complex"/>
    <property type="evidence" value="ECO:0007669"/>
    <property type="project" value="UniProtKB-UniRule"/>
</dbReference>
<evidence type="ECO:0000259" key="11">
    <source>
        <dbReference type="PROSITE" id="PS01033"/>
    </source>
</evidence>
<dbReference type="PANTHER" id="PTHR47217">
    <property type="entry name" value="GLOBIN-LIKE PROTEIN"/>
    <property type="match status" value="1"/>
</dbReference>
<dbReference type="GO" id="GO:0019825">
    <property type="term" value="F:oxygen binding"/>
    <property type="evidence" value="ECO:0007669"/>
    <property type="project" value="UniProtKB-UniRule"/>
</dbReference>
<comment type="similarity">
    <text evidence="6 9">Belongs to the globin family.</text>
</comment>
<evidence type="ECO:0000256" key="8">
    <source>
        <dbReference type="PIRSR" id="PIRSR036517-2"/>
    </source>
</evidence>
<proteinExistence type="inferred from homology"/>
<evidence type="ECO:0000256" key="6">
    <source>
        <dbReference type="PIRNR" id="PIRNR036517"/>
    </source>
</evidence>
<dbReference type="PANTHER" id="PTHR47217:SF1">
    <property type="entry name" value="GLOBIN-LIKE PROTEIN"/>
    <property type="match status" value="1"/>
</dbReference>
<dbReference type="Gene3D" id="1.10.490.10">
    <property type="entry name" value="Globins"/>
    <property type="match status" value="1"/>
</dbReference>
<evidence type="ECO:0000256" key="10">
    <source>
        <dbReference type="SAM" id="SignalP"/>
    </source>
</evidence>
<dbReference type="InterPro" id="IPR014610">
    <property type="entry name" value="Haemoglobin_extracell"/>
</dbReference>
<dbReference type="InterPro" id="IPR012292">
    <property type="entry name" value="Globin/Proto"/>
</dbReference>
<dbReference type="GO" id="GO:0005344">
    <property type="term" value="F:oxygen carrier activity"/>
    <property type="evidence" value="ECO:0007669"/>
    <property type="project" value="UniProtKB-UniRule"/>
</dbReference>
<dbReference type="InterPro" id="IPR000971">
    <property type="entry name" value="Globin"/>
</dbReference>
<dbReference type="CDD" id="cd01040">
    <property type="entry name" value="Mb-like"/>
    <property type="match status" value="1"/>
</dbReference>
<keyword evidence="4 6" id="KW-0479">Metal-binding</keyword>
<evidence type="ECO:0000256" key="4">
    <source>
        <dbReference type="ARBA" id="ARBA00022723"/>
    </source>
</evidence>
<keyword evidence="2 6" id="KW-0349">Heme</keyword>
<accession>A0AAD9KCD2</accession>
<feature type="signal peptide" evidence="10">
    <location>
        <begin position="1"/>
        <end position="19"/>
    </location>
</feature>
<keyword evidence="10" id="KW-0732">Signal</keyword>
<dbReference type="GO" id="GO:0020037">
    <property type="term" value="F:heme binding"/>
    <property type="evidence" value="ECO:0007669"/>
    <property type="project" value="UniProtKB-UniRule"/>
</dbReference>
<dbReference type="PIRSF" id="PIRSF036517">
    <property type="entry name" value="Ext_hemo"/>
    <property type="match status" value="1"/>
</dbReference>
<organism evidence="12 13">
    <name type="scientific">Ridgeia piscesae</name>
    <name type="common">Tubeworm</name>
    <dbReference type="NCBI Taxonomy" id="27915"/>
    <lineage>
        <taxon>Eukaryota</taxon>
        <taxon>Metazoa</taxon>
        <taxon>Spiralia</taxon>
        <taxon>Lophotrochozoa</taxon>
        <taxon>Annelida</taxon>
        <taxon>Polychaeta</taxon>
        <taxon>Sedentaria</taxon>
        <taxon>Canalipalpata</taxon>
        <taxon>Sabellida</taxon>
        <taxon>Siboglinidae</taxon>
        <taxon>Ridgeia</taxon>
    </lineage>
</organism>
<evidence type="ECO:0000256" key="3">
    <source>
        <dbReference type="ARBA" id="ARBA00022621"/>
    </source>
</evidence>
<keyword evidence="1 6" id="KW-0813">Transport</keyword>
<evidence type="ECO:0000313" key="13">
    <source>
        <dbReference type="Proteomes" id="UP001209878"/>
    </source>
</evidence>
<feature type="chain" id="PRO_5042047205" description="Extracellular globin" evidence="10">
    <location>
        <begin position="20"/>
        <end position="168"/>
    </location>
</feature>
<keyword evidence="13" id="KW-1185">Reference proteome</keyword>
<evidence type="ECO:0000256" key="5">
    <source>
        <dbReference type="ARBA" id="ARBA00023004"/>
    </source>
</evidence>
<dbReference type="GO" id="GO:0005506">
    <property type="term" value="F:iron ion binding"/>
    <property type="evidence" value="ECO:0007669"/>
    <property type="project" value="UniProtKB-UniRule"/>
</dbReference>
<dbReference type="InterPro" id="IPR009050">
    <property type="entry name" value="Globin-like_sf"/>
</dbReference>
<feature type="domain" description="Globin" evidence="11">
    <location>
        <begin position="22"/>
        <end position="168"/>
    </location>
</feature>
<evidence type="ECO:0000256" key="9">
    <source>
        <dbReference type="RuleBase" id="RU000356"/>
    </source>
</evidence>
<dbReference type="PROSITE" id="PS01033">
    <property type="entry name" value="GLOBIN"/>
    <property type="match status" value="1"/>
</dbReference>
<evidence type="ECO:0000256" key="7">
    <source>
        <dbReference type="PIRSR" id="PIRSR036517-1"/>
    </source>
</evidence>
<name>A0AAD9KCD2_RIDPI</name>
<keyword evidence="8" id="KW-1015">Disulfide bond</keyword>
<evidence type="ECO:0000256" key="1">
    <source>
        <dbReference type="ARBA" id="ARBA00022448"/>
    </source>
</evidence>
<feature type="binding site" description="proximal binding residue" evidence="7">
    <location>
        <position position="118"/>
    </location>
    <ligand>
        <name>heme b</name>
        <dbReference type="ChEBI" id="CHEBI:60344"/>
    </ligand>
    <ligandPart>
        <name>Fe</name>
        <dbReference type="ChEBI" id="CHEBI:18248"/>
    </ligandPart>
</feature>
<dbReference type="InterPro" id="IPR044399">
    <property type="entry name" value="Mb-like_M"/>
</dbReference>
<protein>
    <recommendedName>
        <fullName evidence="6">Extracellular globin</fullName>
    </recommendedName>
</protein>
<comment type="caution">
    <text evidence="12">The sequence shown here is derived from an EMBL/GenBank/DDBJ whole genome shotgun (WGS) entry which is preliminary data.</text>
</comment>
<dbReference type="Proteomes" id="UP001209878">
    <property type="component" value="Unassembled WGS sequence"/>
</dbReference>
<dbReference type="AlphaFoldDB" id="A0AAD9KCD2"/>
<feature type="disulfide bond" evidence="8">
    <location>
        <begin position="23"/>
        <end position="155"/>
    </location>
</feature>
<sequence>MNSIILPALLLCGATVALASEHCSYKDADIVIKEWRQITSHGNSAPILMRAANVLFSGIFEKDPAARNLFTRVHVEDMHSGEFHAHTLRVMTGLSELINKLHSPAVLDSMLEHLAHQHAVRDGVKHEHFHEFRDILYASLGQLLDEYNPDAWKNCMFGILYGIAGNLP</sequence>
<reference evidence="12" key="1">
    <citation type="journal article" date="2023" name="Mol. Biol. Evol.">
        <title>Third-Generation Sequencing Reveals the Adaptive Role of the Epigenome in Three Deep-Sea Polychaetes.</title>
        <authorList>
            <person name="Perez M."/>
            <person name="Aroh O."/>
            <person name="Sun Y."/>
            <person name="Lan Y."/>
            <person name="Juniper S.K."/>
            <person name="Young C.R."/>
            <person name="Angers B."/>
            <person name="Qian P.Y."/>
        </authorList>
    </citation>
    <scope>NUCLEOTIDE SEQUENCE</scope>
    <source>
        <strain evidence="12">R07B-5</strain>
    </source>
</reference>
<gene>
    <name evidence="12" type="ORF">NP493_1220g00070</name>
</gene>
<dbReference type="SUPFAM" id="SSF46458">
    <property type="entry name" value="Globin-like"/>
    <property type="match status" value="1"/>
</dbReference>
<keyword evidence="5 6" id="KW-0408">Iron</keyword>
<dbReference type="GO" id="GO:0005576">
    <property type="term" value="C:extracellular region"/>
    <property type="evidence" value="ECO:0007669"/>
    <property type="project" value="UniProtKB-UniRule"/>
</dbReference>
<dbReference type="EMBL" id="JAODUO010001223">
    <property type="protein sequence ID" value="KAK2168591.1"/>
    <property type="molecule type" value="Genomic_DNA"/>
</dbReference>
<dbReference type="Pfam" id="PF00042">
    <property type="entry name" value="Globin"/>
    <property type="match status" value="1"/>
</dbReference>
<evidence type="ECO:0000256" key="2">
    <source>
        <dbReference type="ARBA" id="ARBA00022617"/>
    </source>
</evidence>
<keyword evidence="3 6" id="KW-0561">Oxygen transport</keyword>
<evidence type="ECO:0000313" key="12">
    <source>
        <dbReference type="EMBL" id="KAK2168591.1"/>
    </source>
</evidence>